<dbReference type="InterPro" id="IPR052706">
    <property type="entry name" value="Membrane-Transporter-like"/>
</dbReference>
<feature type="compositionally biased region" description="Acidic residues" evidence="1">
    <location>
        <begin position="534"/>
        <end position="558"/>
    </location>
</feature>
<dbReference type="Gene3D" id="2.60.120.10">
    <property type="entry name" value="Jelly Rolls"/>
    <property type="match status" value="1"/>
</dbReference>
<sequence length="902" mass="103355">MPLGLLLPLAIFWGIVAGTDQTPAQVRDAGWLFPEVKNEPFYLVWLDSLGSIANINFSAWVTTLPSLAVMLVVSTMDCVLKLHATESKLPLKVSTDDEAFKFGIFNYLLACCGAATGYMQLKFNVISYGVMRNAHDRRAGMIYAIFCGAAYFSTVEHFNYLPKLFLSALLFFAGAGFVTDNMWGSRKFLHFSEWLEILIWAVVAGLVLSGLAFIAKYARVPSMDGRPKRGDQVITRERPVGEVGHQSFMHIASAWILIVNLKGYVFFSSCVAVMSSVEAYFKKEDENKVIWCNIKDDLAEELRVRHILQSMEDRFEDLDNAMTHLEKRILKYKMNQQEEWMNLHPAFRRDRALMLQRVNFEPFREVFLSDGARMGCPWRYCSRLPIKAFKTLLCVPGDQHRPLYLIHSGAIAILDEVPDSDQIMDVHASWKKPRVILRQGWFVNEKTIFGQPSSSYALAVEDGEVLFWTEEQWWKMTNEHPLMMMEISNAVMRQQGEHHFHRDPEKSRRSSELSMDDIDTEQLMRREVSPSEIEAVEEEEDSEEEELMIPERNQEDEMLPPTTYTSNASIGSYVYQSKQELKKLPQLQTRILVGANERIMEVHFARALGEQGFFRKTGDPGYLPDLPKILSEDLRLAYFTFAEKSDTTGDLSGKIMLPASRVIDALMYVGIFHILSEEVNQKDVTLEEFLALGRECHLARLLPEQMQKIEELCVDHEHMVNGEMQLRVADVSHMLKMLFGIYLDFAINDAVTSAWGQETWPDTHVTHKQFAGIVSWYVKRRERDWRLLQGVFDLMGKENLVGSLNKDLLEDCRARHSDDTGGDTTPHEEMLWAADWIRRGEGKGTHLDTCSLLTVFLTNLQRGKGRLPPKSAMSEQEVRPKRAWDRHTQRALKKNLGEGLGF</sequence>
<keyword evidence="3" id="KW-0732">Signal</keyword>
<proteinExistence type="predicted"/>
<feature type="transmembrane region" description="Helical" evidence="2">
    <location>
        <begin position="104"/>
        <end position="121"/>
    </location>
</feature>
<feature type="region of interest" description="Disordered" evidence="1">
    <location>
        <begin position="495"/>
        <end position="561"/>
    </location>
</feature>
<reference evidence="4" key="1">
    <citation type="submission" date="2021-02" db="EMBL/GenBank/DDBJ databases">
        <authorList>
            <person name="Dougan E. K."/>
            <person name="Rhodes N."/>
            <person name="Thang M."/>
            <person name="Chan C."/>
        </authorList>
    </citation>
    <scope>NUCLEOTIDE SEQUENCE</scope>
</reference>
<name>A0A812S5A6_9DINO</name>
<dbReference type="EMBL" id="CAJNDS010002412">
    <property type="protein sequence ID" value="CAE7464678.1"/>
    <property type="molecule type" value="Genomic_DNA"/>
</dbReference>
<keyword evidence="2" id="KW-1133">Transmembrane helix</keyword>
<feature type="transmembrane region" description="Helical" evidence="2">
    <location>
        <begin position="195"/>
        <end position="218"/>
    </location>
</feature>
<feature type="compositionally biased region" description="Basic and acidic residues" evidence="1">
    <location>
        <begin position="495"/>
        <end position="511"/>
    </location>
</feature>
<dbReference type="PANTHER" id="PTHR43310:SF2">
    <property type="entry name" value="SLC26A_SULP TRANSPORTER DOMAIN-CONTAINING PROTEIN"/>
    <property type="match status" value="1"/>
</dbReference>
<dbReference type="AlphaFoldDB" id="A0A812S5A6"/>
<evidence type="ECO:0008006" key="6">
    <source>
        <dbReference type="Google" id="ProtNLM"/>
    </source>
</evidence>
<dbReference type="OrthoDB" id="409725at2759"/>
<evidence type="ECO:0000256" key="1">
    <source>
        <dbReference type="SAM" id="MobiDB-lite"/>
    </source>
</evidence>
<evidence type="ECO:0000256" key="2">
    <source>
        <dbReference type="SAM" id="Phobius"/>
    </source>
</evidence>
<evidence type="ECO:0000256" key="3">
    <source>
        <dbReference type="SAM" id="SignalP"/>
    </source>
</evidence>
<accession>A0A812S5A6</accession>
<organism evidence="4 5">
    <name type="scientific">Symbiodinium natans</name>
    <dbReference type="NCBI Taxonomy" id="878477"/>
    <lineage>
        <taxon>Eukaryota</taxon>
        <taxon>Sar</taxon>
        <taxon>Alveolata</taxon>
        <taxon>Dinophyceae</taxon>
        <taxon>Suessiales</taxon>
        <taxon>Symbiodiniaceae</taxon>
        <taxon>Symbiodinium</taxon>
    </lineage>
</organism>
<dbReference type="InterPro" id="IPR018490">
    <property type="entry name" value="cNMP-bd_dom_sf"/>
</dbReference>
<comment type="caution">
    <text evidence="4">The sequence shown here is derived from an EMBL/GenBank/DDBJ whole genome shotgun (WGS) entry which is preliminary data.</text>
</comment>
<feature type="signal peptide" evidence="3">
    <location>
        <begin position="1"/>
        <end position="18"/>
    </location>
</feature>
<dbReference type="InterPro" id="IPR014710">
    <property type="entry name" value="RmlC-like_jellyroll"/>
</dbReference>
<evidence type="ECO:0000313" key="5">
    <source>
        <dbReference type="Proteomes" id="UP000604046"/>
    </source>
</evidence>
<evidence type="ECO:0000313" key="4">
    <source>
        <dbReference type="EMBL" id="CAE7464678.1"/>
    </source>
</evidence>
<feature type="chain" id="PRO_5032568112" description="Cyclic nucleotide-binding domain-containing protein" evidence="3">
    <location>
        <begin position="19"/>
        <end position="902"/>
    </location>
</feature>
<feature type="transmembrane region" description="Helical" evidence="2">
    <location>
        <begin position="164"/>
        <end position="183"/>
    </location>
</feature>
<gene>
    <name evidence="4" type="ORF">SNAT2548_LOCUS25950</name>
</gene>
<protein>
    <recommendedName>
        <fullName evidence="6">Cyclic nucleotide-binding domain-containing protein</fullName>
    </recommendedName>
</protein>
<keyword evidence="2" id="KW-0472">Membrane</keyword>
<dbReference type="Proteomes" id="UP000604046">
    <property type="component" value="Unassembled WGS sequence"/>
</dbReference>
<dbReference type="PANTHER" id="PTHR43310">
    <property type="entry name" value="SULFATE TRANSPORTER YBAR-RELATED"/>
    <property type="match status" value="1"/>
</dbReference>
<dbReference type="SUPFAM" id="SSF51206">
    <property type="entry name" value="cAMP-binding domain-like"/>
    <property type="match status" value="1"/>
</dbReference>
<feature type="region of interest" description="Disordered" evidence="1">
    <location>
        <begin position="865"/>
        <end position="886"/>
    </location>
</feature>
<feature type="transmembrane region" description="Helical" evidence="2">
    <location>
        <begin position="141"/>
        <end position="158"/>
    </location>
</feature>
<keyword evidence="5" id="KW-1185">Reference proteome</keyword>
<keyword evidence="2" id="KW-0812">Transmembrane</keyword>
<feature type="compositionally biased region" description="Basic and acidic residues" evidence="1">
    <location>
        <begin position="876"/>
        <end position="886"/>
    </location>
</feature>